<dbReference type="SUPFAM" id="SSF56801">
    <property type="entry name" value="Acetyl-CoA synthetase-like"/>
    <property type="match status" value="1"/>
</dbReference>
<dbReference type="Proteomes" id="UP000319204">
    <property type="component" value="Unassembled WGS sequence"/>
</dbReference>
<organism evidence="4 5">
    <name type="scientific">Flagellimonas hadalis</name>
    <dbReference type="NCBI Taxonomy" id="2597517"/>
    <lineage>
        <taxon>Bacteria</taxon>
        <taxon>Pseudomonadati</taxon>
        <taxon>Bacteroidota</taxon>
        <taxon>Flavobacteriia</taxon>
        <taxon>Flavobacteriales</taxon>
        <taxon>Flavobacteriaceae</taxon>
        <taxon>Flagellimonas</taxon>
    </lineage>
</organism>
<proteinExistence type="inferred from homology"/>
<evidence type="ECO:0000313" key="4">
    <source>
        <dbReference type="EMBL" id="KAB5491500.1"/>
    </source>
</evidence>
<evidence type="ECO:0000256" key="2">
    <source>
        <dbReference type="ARBA" id="ARBA00022598"/>
    </source>
</evidence>
<feature type="domain" description="AMP-dependent synthetase/ligase" evidence="3">
    <location>
        <begin position="123"/>
        <end position="331"/>
    </location>
</feature>
<keyword evidence="5" id="KW-1185">Reference proteome</keyword>
<reference evidence="4" key="1">
    <citation type="submission" date="2019-10" db="EMBL/GenBank/DDBJ databases">
        <title>Muricauda hadale sp. nov., a piezophilic bacterium isolated from hadopelagic water of the Mariana Trench.</title>
        <authorList>
            <person name="Wei Y."/>
        </authorList>
    </citation>
    <scope>NUCLEOTIDE SEQUENCE [LARGE SCALE GENOMIC DNA]</scope>
    <source>
        <strain evidence="4">MT-229</strain>
    </source>
</reference>
<dbReference type="PANTHER" id="PTHR43201">
    <property type="entry name" value="ACYL-COA SYNTHETASE"/>
    <property type="match status" value="1"/>
</dbReference>
<dbReference type="Gene3D" id="3.30.300.30">
    <property type="match status" value="1"/>
</dbReference>
<dbReference type="GO" id="GO:0006631">
    <property type="term" value="P:fatty acid metabolic process"/>
    <property type="evidence" value="ECO:0007669"/>
    <property type="project" value="TreeGrafter"/>
</dbReference>
<evidence type="ECO:0000313" key="5">
    <source>
        <dbReference type="Proteomes" id="UP000319204"/>
    </source>
</evidence>
<sequence length="461" mass="51872">MGLLKQMADNDHLNFLDVVTGNTFSLEEMFFAIPEIGAFDKHLVFLYLDNKIESTAIYLSFLGTGHSTVLLSNGLDISLKESLEAEYTPSAIFDQTRPAIHGYEQNFLKNSWSTTTLFIGDHSPTRVHPNCKVLLSTSGTTGSPKFVKLSESNLLENAKSICAYLPITREDITPLNLPLFYSYGLSVLHTNAISGGTMVCGLPDILQKDFWNLMDKHGFTSIAGVPFIYEMLNRIGFLKKQYPSLRYISQAGGNLSHNVKEKFNHYCLQNEMDFYVMYGQTEASARISYVPPESLESKITSIGIPIKNGKLSLDPETGELLYSGPNVFGGYSEKKQDLSNWEDIEVLRTGDLAKMDEDGFYFIIGRLKRFVKIFGNRVNLDEIERFLKTTLDIGLVACIGIEDQFILVSHCENQMDDTEIKKALFEKFKIHQTSVKVQLLNEMPLTSNGKVDYKKITADKD</sequence>
<dbReference type="InterPro" id="IPR045851">
    <property type="entry name" value="AMP-bd_C_sf"/>
</dbReference>
<comment type="similarity">
    <text evidence="1">Belongs to the ATP-dependent AMP-binding enzyme family.</text>
</comment>
<protein>
    <submittedName>
        <fullName evidence="4">AMP-binding protein</fullName>
    </submittedName>
</protein>
<name>A0A5N5J693_9FLAO</name>
<gene>
    <name evidence="4" type="ORF">FOT42_000710</name>
</gene>
<keyword evidence="2" id="KW-0436">Ligase</keyword>
<dbReference type="OrthoDB" id="9765680at2"/>
<dbReference type="EMBL" id="VNIK02000001">
    <property type="protein sequence ID" value="KAB5491500.1"/>
    <property type="molecule type" value="Genomic_DNA"/>
</dbReference>
<dbReference type="InterPro" id="IPR042099">
    <property type="entry name" value="ANL_N_sf"/>
</dbReference>
<comment type="caution">
    <text evidence="4">The sequence shown here is derived from an EMBL/GenBank/DDBJ whole genome shotgun (WGS) entry which is preliminary data.</text>
</comment>
<accession>A0A5N5J693</accession>
<dbReference type="Pfam" id="PF00501">
    <property type="entry name" value="AMP-binding"/>
    <property type="match status" value="1"/>
</dbReference>
<dbReference type="GO" id="GO:0031956">
    <property type="term" value="F:medium-chain fatty acid-CoA ligase activity"/>
    <property type="evidence" value="ECO:0007669"/>
    <property type="project" value="TreeGrafter"/>
</dbReference>
<dbReference type="AlphaFoldDB" id="A0A5N5J693"/>
<dbReference type="InterPro" id="IPR000873">
    <property type="entry name" value="AMP-dep_synth/lig_dom"/>
</dbReference>
<dbReference type="RefSeq" id="WP_151888656.1">
    <property type="nucleotide sequence ID" value="NZ_VNIK02000001.1"/>
</dbReference>
<dbReference type="Gene3D" id="3.40.50.12780">
    <property type="entry name" value="N-terminal domain of ligase-like"/>
    <property type="match status" value="1"/>
</dbReference>
<evidence type="ECO:0000259" key="3">
    <source>
        <dbReference type="Pfam" id="PF00501"/>
    </source>
</evidence>
<evidence type="ECO:0000256" key="1">
    <source>
        <dbReference type="ARBA" id="ARBA00006432"/>
    </source>
</evidence>
<dbReference type="PANTHER" id="PTHR43201:SF5">
    <property type="entry name" value="MEDIUM-CHAIN ACYL-COA LIGASE ACSF2, MITOCHONDRIAL"/>
    <property type="match status" value="1"/>
</dbReference>